<proteinExistence type="predicted"/>
<dbReference type="Proteomes" id="UP001211065">
    <property type="component" value="Unassembled WGS sequence"/>
</dbReference>
<sequence length="111" mass="12502">MINGQKLKEIVVITAIAMSTKSQPDSENCVFDPSQPKCVNYHFRPNLMHKWLDSSCELYPNLVSCAYIQICKDNSNNSNICSNLTHIVNLCNDNPLLDSCKSYNQLCRATS</sequence>
<dbReference type="EMBL" id="JADGJW010002166">
    <property type="protein sequence ID" value="KAJ3199200.1"/>
    <property type="molecule type" value="Genomic_DNA"/>
</dbReference>
<accession>A0AAD5XRB4</accession>
<comment type="caution">
    <text evidence="1">The sequence shown here is derived from an EMBL/GenBank/DDBJ whole genome shotgun (WGS) entry which is preliminary data.</text>
</comment>
<evidence type="ECO:0000313" key="2">
    <source>
        <dbReference type="Proteomes" id="UP001211065"/>
    </source>
</evidence>
<name>A0AAD5XRB4_9FUNG</name>
<keyword evidence="2" id="KW-1185">Reference proteome</keyword>
<evidence type="ECO:0000313" key="1">
    <source>
        <dbReference type="EMBL" id="KAJ3199200.1"/>
    </source>
</evidence>
<protein>
    <submittedName>
        <fullName evidence="1">Uncharacterized protein</fullName>
    </submittedName>
</protein>
<dbReference type="AlphaFoldDB" id="A0AAD5XRB4"/>
<gene>
    <name evidence="1" type="ORF">HK099_003268</name>
</gene>
<reference evidence="1" key="1">
    <citation type="submission" date="2020-05" db="EMBL/GenBank/DDBJ databases">
        <title>Phylogenomic resolution of chytrid fungi.</title>
        <authorList>
            <person name="Stajich J.E."/>
            <person name="Amses K."/>
            <person name="Simmons R."/>
            <person name="Seto K."/>
            <person name="Myers J."/>
            <person name="Bonds A."/>
            <person name="Quandt C.A."/>
            <person name="Barry K."/>
            <person name="Liu P."/>
            <person name="Grigoriev I."/>
            <person name="Longcore J.E."/>
            <person name="James T.Y."/>
        </authorList>
    </citation>
    <scope>NUCLEOTIDE SEQUENCE</scope>
    <source>
        <strain evidence="1">JEL0476</strain>
    </source>
</reference>
<feature type="non-terminal residue" evidence="1">
    <location>
        <position position="111"/>
    </location>
</feature>
<organism evidence="1 2">
    <name type="scientific">Clydaea vesicula</name>
    <dbReference type="NCBI Taxonomy" id="447962"/>
    <lineage>
        <taxon>Eukaryota</taxon>
        <taxon>Fungi</taxon>
        <taxon>Fungi incertae sedis</taxon>
        <taxon>Chytridiomycota</taxon>
        <taxon>Chytridiomycota incertae sedis</taxon>
        <taxon>Chytridiomycetes</taxon>
        <taxon>Lobulomycetales</taxon>
        <taxon>Lobulomycetaceae</taxon>
        <taxon>Clydaea</taxon>
    </lineage>
</organism>